<comment type="caution">
    <text evidence="1">The sequence shown here is derived from an EMBL/GenBank/DDBJ whole genome shotgun (WGS) entry which is preliminary data.</text>
</comment>
<sequence>MTTAAAQTSSSETWGGSTASFKLNVSFTPQQEGWILARVKAGKASATIYVDPKVTLT</sequence>
<keyword evidence="2" id="KW-1185">Reference proteome</keyword>
<accession>A0ABV1Y9B0</accession>
<reference evidence="1 2" key="1">
    <citation type="journal article" date="2024" name="Proc. Natl. Acad. Sci. U.S.A.">
        <title>The evolutionary genomics of adaptation to stress in wild rhizobium bacteria.</title>
        <authorList>
            <person name="Kehlet-Delgado H."/>
            <person name="Montoya A.P."/>
            <person name="Jensen K.T."/>
            <person name="Wendlandt C.E."/>
            <person name="Dexheimer C."/>
            <person name="Roberts M."/>
            <person name="Torres Martinez L."/>
            <person name="Friesen M.L."/>
            <person name="Griffitts J.S."/>
            <person name="Porter S.S."/>
        </authorList>
    </citation>
    <scope>NUCLEOTIDE SEQUENCE [LARGE SCALE GENOMIC DNA]</scope>
    <source>
        <strain evidence="1 2">M0729</strain>
    </source>
</reference>
<evidence type="ECO:0000313" key="2">
    <source>
        <dbReference type="Proteomes" id="UP001464387"/>
    </source>
</evidence>
<dbReference type="Proteomes" id="UP001464387">
    <property type="component" value="Unassembled WGS sequence"/>
</dbReference>
<evidence type="ECO:0000313" key="1">
    <source>
        <dbReference type="EMBL" id="MER8931759.1"/>
    </source>
</evidence>
<protein>
    <submittedName>
        <fullName evidence="1">Uncharacterized protein</fullName>
    </submittedName>
</protein>
<gene>
    <name evidence="1" type="ORF">NKI33_02085</name>
</gene>
<name>A0ABV1Y9B0_9HYPH</name>
<organism evidence="1 2">
    <name type="scientific">Mesorhizobium opportunistum</name>
    <dbReference type="NCBI Taxonomy" id="593909"/>
    <lineage>
        <taxon>Bacteria</taxon>
        <taxon>Pseudomonadati</taxon>
        <taxon>Pseudomonadota</taxon>
        <taxon>Alphaproteobacteria</taxon>
        <taxon>Hyphomicrobiales</taxon>
        <taxon>Phyllobacteriaceae</taxon>
        <taxon>Mesorhizobium</taxon>
    </lineage>
</organism>
<dbReference type="EMBL" id="JAMYPJ010000002">
    <property type="protein sequence ID" value="MER8931759.1"/>
    <property type="molecule type" value="Genomic_DNA"/>
</dbReference>
<proteinExistence type="predicted"/>
<dbReference type="RefSeq" id="WP_287268851.1">
    <property type="nucleotide sequence ID" value="NZ_JAMYMY010000007.1"/>
</dbReference>